<feature type="region of interest" description="Disordered" evidence="1">
    <location>
        <begin position="70"/>
        <end position="93"/>
    </location>
</feature>
<dbReference type="HOGENOM" id="CLU_2400929_0_0_1"/>
<name>D8PYQ0_SCHCM</name>
<evidence type="ECO:0000313" key="3">
    <source>
        <dbReference type="Proteomes" id="UP000007431"/>
    </source>
</evidence>
<feature type="compositionally biased region" description="Basic residues" evidence="1">
    <location>
        <begin position="70"/>
        <end position="82"/>
    </location>
</feature>
<dbReference type="RefSeq" id="XP_003034199.1">
    <property type="nucleotide sequence ID" value="XM_003034153.1"/>
</dbReference>
<accession>D8PYQ0</accession>
<dbReference type="InParanoid" id="D8PYQ0"/>
<organism evidence="3">
    <name type="scientific">Schizophyllum commune (strain H4-8 / FGSC 9210)</name>
    <name type="common">Split gill fungus</name>
    <dbReference type="NCBI Taxonomy" id="578458"/>
    <lineage>
        <taxon>Eukaryota</taxon>
        <taxon>Fungi</taxon>
        <taxon>Dikarya</taxon>
        <taxon>Basidiomycota</taxon>
        <taxon>Agaricomycotina</taxon>
        <taxon>Agaricomycetes</taxon>
        <taxon>Agaricomycetidae</taxon>
        <taxon>Agaricales</taxon>
        <taxon>Schizophyllaceae</taxon>
        <taxon>Schizophyllum</taxon>
    </lineage>
</organism>
<evidence type="ECO:0000256" key="1">
    <source>
        <dbReference type="SAM" id="MobiDB-lite"/>
    </source>
</evidence>
<feature type="compositionally biased region" description="Low complexity" evidence="1">
    <location>
        <begin position="83"/>
        <end position="93"/>
    </location>
</feature>
<dbReference type="AlphaFoldDB" id="D8PYQ0"/>
<dbReference type="KEGG" id="scm:SCHCO_01170283"/>
<dbReference type="Proteomes" id="UP000007431">
    <property type="component" value="Unassembled WGS sequence"/>
</dbReference>
<evidence type="ECO:0000313" key="2">
    <source>
        <dbReference type="EMBL" id="EFI99296.1"/>
    </source>
</evidence>
<reference evidence="2 3" key="1">
    <citation type="journal article" date="2010" name="Nat. Biotechnol.">
        <title>Genome sequence of the model mushroom Schizophyllum commune.</title>
        <authorList>
            <person name="Ohm R.A."/>
            <person name="de Jong J.F."/>
            <person name="Lugones L.G."/>
            <person name="Aerts A."/>
            <person name="Kothe E."/>
            <person name="Stajich J.E."/>
            <person name="de Vries R.P."/>
            <person name="Record E."/>
            <person name="Levasseur A."/>
            <person name="Baker S.E."/>
            <person name="Bartholomew K.A."/>
            <person name="Coutinho P.M."/>
            <person name="Erdmann S."/>
            <person name="Fowler T.J."/>
            <person name="Gathman A.C."/>
            <person name="Lombard V."/>
            <person name="Henrissat B."/>
            <person name="Knabe N."/>
            <person name="Kuees U."/>
            <person name="Lilly W.W."/>
            <person name="Lindquist E."/>
            <person name="Lucas S."/>
            <person name="Magnuson J.K."/>
            <person name="Piumi F."/>
            <person name="Raudaskoski M."/>
            <person name="Salamov A."/>
            <person name="Schmutz J."/>
            <person name="Schwarze F.W.M.R."/>
            <person name="vanKuyk P.A."/>
            <person name="Horton J.S."/>
            <person name="Grigoriev I.V."/>
            <person name="Woesten H.A.B."/>
        </authorList>
    </citation>
    <scope>NUCLEOTIDE SEQUENCE [LARGE SCALE GENOMIC DNA]</scope>
    <source>
        <strain evidence="3">H4-8 / FGSC 9210</strain>
    </source>
</reference>
<dbReference type="VEuPathDB" id="FungiDB:SCHCODRAFT_01170283"/>
<gene>
    <name evidence="2" type="ORF">SCHCODRAFT_84696</name>
</gene>
<proteinExistence type="predicted"/>
<dbReference type="GeneID" id="9586198"/>
<keyword evidence="3" id="KW-1185">Reference proteome</keyword>
<dbReference type="EMBL" id="GL377304">
    <property type="protein sequence ID" value="EFI99296.1"/>
    <property type="molecule type" value="Genomic_DNA"/>
</dbReference>
<protein>
    <submittedName>
        <fullName evidence="2">Expressed protein</fullName>
    </submittedName>
</protein>
<sequence>MLRRSSHSRRRSYCGEGGRRYRAFDNRVSRPSPRPALRRVLLRPHVQYGLQRYRYMRDFGQPRVRRGPVRQWGRRRQRHVQQVRRTLTQVRSG</sequence>